<gene>
    <name evidence="16" type="ORF">MIMGU_mgv1a023886mg</name>
</gene>
<dbReference type="EMBL" id="KI630717">
    <property type="protein sequence ID" value="EYU34160.1"/>
    <property type="molecule type" value="Genomic_DNA"/>
</dbReference>
<dbReference type="CDD" id="cd06186">
    <property type="entry name" value="NOX_Duox_like_FAD_NADP"/>
    <property type="match status" value="1"/>
</dbReference>
<evidence type="ECO:0000256" key="10">
    <source>
        <dbReference type="ARBA" id="ARBA00023065"/>
    </source>
</evidence>
<accession>A0A022R5P1</accession>
<dbReference type="PhylomeDB" id="A0A022R5P1"/>
<keyword evidence="7 14" id="KW-1133">Transmembrane helix</keyword>
<feature type="transmembrane region" description="Helical" evidence="14">
    <location>
        <begin position="537"/>
        <end position="563"/>
    </location>
</feature>
<evidence type="ECO:0000313" key="16">
    <source>
        <dbReference type="EMBL" id="EYU34160.1"/>
    </source>
</evidence>
<keyword evidence="11 14" id="KW-0472">Membrane</keyword>
<evidence type="ECO:0000256" key="12">
    <source>
        <dbReference type="ARBA" id="ARBA00050970"/>
    </source>
</evidence>
<dbReference type="GO" id="GO:0140618">
    <property type="term" value="F:ferric-chelate reductase (NADH) activity"/>
    <property type="evidence" value="ECO:0007669"/>
    <property type="project" value="UniProtKB-EC"/>
</dbReference>
<dbReference type="Gene3D" id="3.40.50.80">
    <property type="entry name" value="Nucleotide-binding domain of ferredoxin-NADP reductase (FNR) module"/>
    <property type="match status" value="2"/>
</dbReference>
<dbReference type="AlphaFoldDB" id="A0A022R5P1"/>
<keyword evidence="17" id="KW-1185">Reference proteome</keyword>
<feature type="transmembrane region" description="Helical" evidence="14">
    <location>
        <begin position="22"/>
        <end position="46"/>
    </location>
</feature>
<feature type="transmembrane region" description="Helical" evidence="14">
    <location>
        <begin position="76"/>
        <end position="96"/>
    </location>
</feature>
<name>A0A022R5P1_ERYGU</name>
<dbReference type="eggNOG" id="KOG0039">
    <property type="taxonomic scope" value="Eukaryota"/>
</dbReference>
<evidence type="ECO:0000256" key="2">
    <source>
        <dbReference type="ARBA" id="ARBA00004141"/>
    </source>
</evidence>
<keyword evidence="6" id="KW-0479">Metal-binding</keyword>
<dbReference type="SFLD" id="SFLDG01168">
    <property type="entry name" value="Ferric_reductase_subgroup_(FRE"/>
    <property type="match status" value="1"/>
</dbReference>
<keyword evidence="5 14" id="KW-0812">Transmembrane</keyword>
<dbReference type="InterPro" id="IPR013130">
    <property type="entry name" value="Fe3_Rdtase_TM_dom"/>
</dbReference>
<comment type="similarity">
    <text evidence="3">Belongs to the ferric reductase (FRE) family.</text>
</comment>
<dbReference type="InterPro" id="IPR017927">
    <property type="entry name" value="FAD-bd_FR_type"/>
</dbReference>
<dbReference type="Gene3D" id="2.40.30.10">
    <property type="entry name" value="Translation factors"/>
    <property type="match status" value="1"/>
</dbReference>
<dbReference type="SUPFAM" id="SSF63380">
    <property type="entry name" value="Riboflavin synthase domain-like"/>
    <property type="match status" value="1"/>
</dbReference>
<evidence type="ECO:0000259" key="15">
    <source>
        <dbReference type="PROSITE" id="PS51384"/>
    </source>
</evidence>
<comment type="subcellular location">
    <subcellularLocation>
        <location evidence="2">Membrane</location>
        <topology evidence="2">Multi-pass membrane protein</topology>
    </subcellularLocation>
</comment>
<dbReference type="Proteomes" id="UP000030748">
    <property type="component" value="Unassembled WGS sequence"/>
</dbReference>
<keyword evidence="9" id="KW-0408">Iron</keyword>
<dbReference type="Pfam" id="PF01794">
    <property type="entry name" value="Ferric_reduct"/>
    <property type="match status" value="1"/>
</dbReference>
<evidence type="ECO:0000313" key="17">
    <source>
        <dbReference type="Proteomes" id="UP000030748"/>
    </source>
</evidence>
<dbReference type="Pfam" id="PF08030">
    <property type="entry name" value="NAD_binding_6"/>
    <property type="match status" value="1"/>
</dbReference>
<evidence type="ECO:0000256" key="13">
    <source>
        <dbReference type="ARBA" id="ARBA00066905"/>
    </source>
</evidence>
<feature type="transmembrane region" description="Helical" evidence="14">
    <location>
        <begin position="182"/>
        <end position="207"/>
    </location>
</feature>
<feature type="domain" description="FAD-binding FR-type" evidence="15">
    <location>
        <begin position="313"/>
        <end position="416"/>
    </location>
</feature>
<dbReference type="GO" id="GO:0046872">
    <property type="term" value="F:metal ion binding"/>
    <property type="evidence" value="ECO:0007669"/>
    <property type="project" value="UniProtKB-KW"/>
</dbReference>
<dbReference type="FunFam" id="3.40.50.80:FF:000039">
    <property type="entry name" value="Ferric reduction oxidase 3"/>
    <property type="match status" value="1"/>
</dbReference>
<evidence type="ECO:0000256" key="8">
    <source>
        <dbReference type="ARBA" id="ARBA00023002"/>
    </source>
</evidence>
<organism evidence="16 17">
    <name type="scientific">Erythranthe guttata</name>
    <name type="common">Yellow monkey flower</name>
    <name type="synonym">Mimulus guttatus</name>
    <dbReference type="NCBI Taxonomy" id="4155"/>
    <lineage>
        <taxon>Eukaryota</taxon>
        <taxon>Viridiplantae</taxon>
        <taxon>Streptophyta</taxon>
        <taxon>Embryophyta</taxon>
        <taxon>Tracheophyta</taxon>
        <taxon>Spermatophyta</taxon>
        <taxon>Magnoliopsida</taxon>
        <taxon>eudicotyledons</taxon>
        <taxon>Gunneridae</taxon>
        <taxon>Pentapetalae</taxon>
        <taxon>asterids</taxon>
        <taxon>lamiids</taxon>
        <taxon>Lamiales</taxon>
        <taxon>Phrymaceae</taxon>
        <taxon>Erythranthe</taxon>
    </lineage>
</organism>
<dbReference type="InterPro" id="IPR017938">
    <property type="entry name" value="Riboflavin_synthase-like_b-brl"/>
</dbReference>
<dbReference type="SUPFAM" id="SSF52343">
    <property type="entry name" value="Ferredoxin reductase-like, C-terminal NADP-linked domain"/>
    <property type="match status" value="1"/>
</dbReference>
<evidence type="ECO:0000256" key="14">
    <source>
        <dbReference type="SAM" id="Phobius"/>
    </source>
</evidence>
<evidence type="ECO:0000256" key="11">
    <source>
        <dbReference type="ARBA" id="ARBA00023136"/>
    </source>
</evidence>
<comment type="cofactor">
    <cofactor evidence="1">
        <name>FAD</name>
        <dbReference type="ChEBI" id="CHEBI:57692"/>
    </cofactor>
</comment>
<feature type="transmembrane region" description="Helical" evidence="14">
    <location>
        <begin position="219"/>
        <end position="241"/>
    </location>
</feature>
<dbReference type="InterPro" id="IPR039261">
    <property type="entry name" value="FNR_nucleotide-bd"/>
</dbReference>
<feature type="transmembrane region" description="Helical" evidence="14">
    <location>
        <begin position="121"/>
        <end position="145"/>
    </location>
</feature>
<dbReference type="GO" id="GO:0000293">
    <property type="term" value="F:ferric-chelate reductase activity"/>
    <property type="evidence" value="ECO:0000318"/>
    <property type="project" value="GO_Central"/>
</dbReference>
<dbReference type="InterPro" id="IPR050369">
    <property type="entry name" value="RBOH/FRE"/>
</dbReference>
<keyword evidence="8" id="KW-0560">Oxidoreductase</keyword>
<dbReference type="GO" id="GO:0006811">
    <property type="term" value="P:monoatomic ion transport"/>
    <property type="evidence" value="ECO:0007669"/>
    <property type="project" value="UniProtKB-KW"/>
</dbReference>
<dbReference type="SFLD" id="SFLDS00052">
    <property type="entry name" value="Ferric_Reductase_Domain"/>
    <property type="match status" value="1"/>
</dbReference>
<evidence type="ECO:0000256" key="5">
    <source>
        <dbReference type="ARBA" id="ARBA00022692"/>
    </source>
</evidence>
<keyword evidence="10" id="KW-0406">Ion transport</keyword>
<reference evidence="16 17" key="1">
    <citation type="journal article" date="2013" name="Proc. Natl. Acad. Sci. U.S.A.">
        <title>Fine-scale variation in meiotic recombination in Mimulus inferred from population shotgun sequencing.</title>
        <authorList>
            <person name="Hellsten U."/>
            <person name="Wright K.M."/>
            <person name="Jenkins J."/>
            <person name="Shu S."/>
            <person name="Yuan Y."/>
            <person name="Wessler S.R."/>
            <person name="Schmutz J."/>
            <person name="Willis J.H."/>
            <person name="Rokhsar D.S."/>
        </authorList>
    </citation>
    <scope>NUCLEOTIDE SEQUENCE [LARGE SCALE GENOMIC DNA]</scope>
    <source>
        <strain evidence="17">cv. DUN x IM62</strain>
    </source>
</reference>
<evidence type="ECO:0000256" key="4">
    <source>
        <dbReference type="ARBA" id="ARBA00022448"/>
    </source>
</evidence>
<evidence type="ECO:0000256" key="9">
    <source>
        <dbReference type="ARBA" id="ARBA00023004"/>
    </source>
</evidence>
<dbReference type="PROSITE" id="PS51384">
    <property type="entry name" value="FAD_FR"/>
    <property type="match status" value="1"/>
</dbReference>
<sequence length="706" mass="79400">MDPQRSPAPPPSRGGGGGGGRYAIRAVIMAVVMSVFAGYLFLWMMISTNPYRLKWLPKVRTQTASTYFGTTHGATYLLFTFPVMFIATLGCVYLHLGKKSSTDNHTKGKNERLAILKRPMIIKGLGIVSWIEIAFFIMFIALLTWNFATYLRNSFATITSKSAAKKGEQVWEVKLDSASHRLALVANIALAFLFFPVTRGSSVLPLFGLTSEGSVKYHIWLGHIVMTLFTVHSLGYIVYWASVNQLSEMLEWKKTGISNVAGERRMFEVFFYSHHMYIPFVVFFIYHVGINYTSMMLPGFFLFVIDRYLRFLQSRSHVRLLSARVLPCETVELNFSKTKGLSYTPTSIMFLNVPTISKMQWHPFTISSSSSLETDKLSVIIKGEGKWSNKLHQLLSHSIDRLDISVEGPYGPATTDFLRHELLVMVSGGSGVTPFISIIRELIHTSQTSKYQTPKILLITSFKNSNDLTMLDLILPICGAPSEFPNLDLKIEAYVTREKHAPPAEEKEKTTTSTRTVWLKPNPSDAPISPILGTNNYLWLGAIISSSFIIYLFFIGILTRYYIFPIDHNTNKIYPSASRASLHMLFLCIGVFIAATSAFLMNKSSNARDRTTQIQNMEGATPQASPNSLFYNADRELESLPQQSISQLINLHYGERPDLKKFLFERKESSVGVLVCGPKKMRHEVANICSSGLAANLHFESISFSW</sequence>
<evidence type="ECO:0000256" key="7">
    <source>
        <dbReference type="ARBA" id="ARBA00022989"/>
    </source>
</evidence>
<dbReference type="PANTHER" id="PTHR11972">
    <property type="entry name" value="NADPH OXIDASE"/>
    <property type="match status" value="1"/>
</dbReference>
<dbReference type="PANTHER" id="PTHR11972:SF41">
    <property type="entry name" value="FERRIC REDUCTION OXIDASE 2"/>
    <property type="match status" value="1"/>
</dbReference>
<proteinExistence type="inferred from homology"/>
<protein>
    <recommendedName>
        <fullName evidence="13">ferric-chelate reductase (NADH)</fullName>
        <ecNumber evidence="13">1.16.1.7</ecNumber>
    </recommendedName>
</protein>
<dbReference type="EC" id="1.16.1.7" evidence="13"/>
<evidence type="ECO:0000256" key="1">
    <source>
        <dbReference type="ARBA" id="ARBA00001974"/>
    </source>
</evidence>
<dbReference type="Pfam" id="PF08022">
    <property type="entry name" value="FAD_binding_8"/>
    <property type="match status" value="1"/>
</dbReference>
<evidence type="ECO:0000256" key="6">
    <source>
        <dbReference type="ARBA" id="ARBA00022723"/>
    </source>
</evidence>
<dbReference type="GO" id="GO:0005886">
    <property type="term" value="C:plasma membrane"/>
    <property type="evidence" value="ECO:0000318"/>
    <property type="project" value="GO_Central"/>
</dbReference>
<dbReference type="InterPro" id="IPR013121">
    <property type="entry name" value="Fe_red_NAD-bd_6"/>
</dbReference>
<evidence type="ECO:0000256" key="3">
    <source>
        <dbReference type="ARBA" id="ARBA00006278"/>
    </source>
</evidence>
<feature type="transmembrane region" description="Helical" evidence="14">
    <location>
        <begin position="583"/>
        <end position="601"/>
    </location>
</feature>
<comment type="catalytic activity">
    <reaction evidence="12">
        <text>2 a Fe(II)-siderophore + NAD(+) + H(+) = 2 a Fe(III)-siderophore + NADH</text>
        <dbReference type="Rhea" id="RHEA:15061"/>
        <dbReference type="Rhea" id="RHEA-COMP:11342"/>
        <dbReference type="Rhea" id="RHEA-COMP:11344"/>
        <dbReference type="ChEBI" id="CHEBI:15378"/>
        <dbReference type="ChEBI" id="CHEBI:29033"/>
        <dbReference type="ChEBI" id="CHEBI:29034"/>
        <dbReference type="ChEBI" id="CHEBI:57540"/>
        <dbReference type="ChEBI" id="CHEBI:57945"/>
        <dbReference type="EC" id="1.16.1.7"/>
    </reaction>
</comment>
<dbReference type="InterPro" id="IPR013112">
    <property type="entry name" value="FAD-bd_8"/>
</dbReference>
<feature type="transmembrane region" description="Helical" evidence="14">
    <location>
        <begin position="276"/>
        <end position="305"/>
    </location>
</feature>
<keyword evidence="4" id="KW-0813">Transport</keyword>